<evidence type="ECO:0000313" key="1">
    <source>
        <dbReference type="EMBL" id="PHK96931.1"/>
    </source>
</evidence>
<dbReference type="EMBL" id="PDNU01000001">
    <property type="protein sequence ID" value="PHK96931.1"/>
    <property type="molecule type" value="Genomic_DNA"/>
</dbReference>
<dbReference type="SUPFAM" id="SSF53474">
    <property type="entry name" value="alpha/beta-Hydrolases"/>
    <property type="match status" value="1"/>
</dbReference>
<dbReference type="AlphaFoldDB" id="A0A2C6ZEN2"/>
<dbReference type="Proteomes" id="UP000223527">
    <property type="component" value="Unassembled WGS sequence"/>
</dbReference>
<proteinExistence type="predicted"/>
<accession>A0A2C6ZEN2</accession>
<reference evidence="1 2" key="1">
    <citation type="submission" date="2017-10" db="EMBL/GenBank/DDBJ databases">
        <authorList>
            <person name="Banno H."/>
            <person name="Chua N.-H."/>
        </authorList>
    </citation>
    <scope>NUCLEOTIDE SEQUENCE [LARGE SCALE GENOMIC DNA]</scope>
    <source>
        <strain evidence="1 2">YW11</strain>
    </source>
</reference>
<keyword evidence="2" id="KW-1185">Reference proteome</keyword>
<gene>
    <name evidence="1" type="ORF">CR162_00730</name>
</gene>
<sequence>MPFQDMLAQALAAPGRQAIPFTDTEGDASRPLVLHTYRPQGFTPDSPVVLVQHGMGRNGDEYRDFWIEAAERHNLLIVAPTFSNEAYPGAELYNNGHVLDAAGQVRPRGEWGYAVPARVFGWLRRAGVTRREKARLFGHSAGGQFGHRMLATQPHEAFEAVAVGNPGWYTLPTLDRPFPEGLGGIGLDEAALPRLLAYPLLILAGMRDTETSGPSLPAQAAAVAQGPHRFARAHNYLRAGREAAARLGVDCAWRLVDVPHIGHDGAAMSRVCASLWFEGRLPEEALLAQWGGGAVAGAL</sequence>
<dbReference type="OrthoDB" id="332706at2"/>
<organism evidence="1 2">
    <name type="scientific">Teichococcus rhizosphaerae</name>
    <dbReference type="NCBI Taxonomy" id="1335062"/>
    <lineage>
        <taxon>Bacteria</taxon>
        <taxon>Pseudomonadati</taxon>
        <taxon>Pseudomonadota</taxon>
        <taxon>Alphaproteobacteria</taxon>
        <taxon>Acetobacterales</taxon>
        <taxon>Roseomonadaceae</taxon>
        <taxon>Roseomonas</taxon>
    </lineage>
</organism>
<protein>
    <submittedName>
        <fullName evidence="1">Alpha/beta hydrolase</fullName>
    </submittedName>
</protein>
<dbReference type="GO" id="GO:0016787">
    <property type="term" value="F:hydrolase activity"/>
    <property type="evidence" value="ECO:0007669"/>
    <property type="project" value="UniProtKB-KW"/>
</dbReference>
<dbReference type="RefSeq" id="WP_099093620.1">
    <property type="nucleotide sequence ID" value="NZ_PDNU01000001.1"/>
</dbReference>
<name>A0A2C6ZEN2_9PROT</name>
<comment type="caution">
    <text evidence="1">The sequence shown here is derived from an EMBL/GenBank/DDBJ whole genome shotgun (WGS) entry which is preliminary data.</text>
</comment>
<keyword evidence="1" id="KW-0378">Hydrolase</keyword>
<dbReference type="Gene3D" id="3.40.50.1820">
    <property type="entry name" value="alpha/beta hydrolase"/>
    <property type="match status" value="1"/>
</dbReference>
<evidence type="ECO:0000313" key="2">
    <source>
        <dbReference type="Proteomes" id="UP000223527"/>
    </source>
</evidence>
<dbReference type="InterPro" id="IPR029058">
    <property type="entry name" value="AB_hydrolase_fold"/>
</dbReference>